<proteinExistence type="predicted"/>
<feature type="region of interest" description="Disordered" evidence="1">
    <location>
        <begin position="35"/>
        <end position="54"/>
    </location>
</feature>
<name>A0A0K1EKA4_CHOCO</name>
<organism evidence="3 4">
    <name type="scientific">Chondromyces crocatus</name>
    <dbReference type="NCBI Taxonomy" id="52"/>
    <lineage>
        <taxon>Bacteria</taxon>
        <taxon>Pseudomonadati</taxon>
        <taxon>Myxococcota</taxon>
        <taxon>Polyangia</taxon>
        <taxon>Polyangiales</taxon>
        <taxon>Polyangiaceae</taxon>
        <taxon>Chondromyces</taxon>
    </lineage>
</organism>
<feature type="chain" id="PRO_5005459591" description="VWA domain-containing protein" evidence="2">
    <location>
        <begin position="23"/>
        <end position="598"/>
    </location>
</feature>
<evidence type="ECO:0000313" key="4">
    <source>
        <dbReference type="Proteomes" id="UP000067626"/>
    </source>
</evidence>
<feature type="signal peptide" evidence="2">
    <location>
        <begin position="1"/>
        <end position="22"/>
    </location>
</feature>
<accession>A0A0K1EKA4</accession>
<dbReference type="AlphaFoldDB" id="A0A0K1EKA4"/>
<evidence type="ECO:0000256" key="2">
    <source>
        <dbReference type="SAM" id="SignalP"/>
    </source>
</evidence>
<dbReference type="EMBL" id="CP012159">
    <property type="protein sequence ID" value="AKT41295.1"/>
    <property type="molecule type" value="Genomic_DNA"/>
</dbReference>
<dbReference type="Proteomes" id="UP000067626">
    <property type="component" value="Chromosome"/>
</dbReference>
<evidence type="ECO:0000313" key="3">
    <source>
        <dbReference type="EMBL" id="AKT41295.1"/>
    </source>
</evidence>
<keyword evidence="2" id="KW-0732">Signal</keyword>
<gene>
    <name evidence="3" type="ORF">CMC5_054620</name>
</gene>
<evidence type="ECO:0000256" key="1">
    <source>
        <dbReference type="SAM" id="MobiDB-lite"/>
    </source>
</evidence>
<dbReference type="KEGG" id="ccro:CMC5_054620"/>
<keyword evidence="4" id="KW-1185">Reference proteome</keyword>
<dbReference type="PROSITE" id="PS51257">
    <property type="entry name" value="PROKAR_LIPOPROTEIN"/>
    <property type="match status" value="1"/>
</dbReference>
<reference evidence="3 4" key="1">
    <citation type="submission" date="2015-07" db="EMBL/GenBank/DDBJ databases">
        <title>Genome analysis of myxobacterium Chondromyces crocatus Cm c5 reveals a high potential for natural compound synthesis and the genetic basis for the loss of fruiting body formation.</title>
        <authorList>
            <person name="Zaburannyi N."/>
            <person name="Bunk B."/>
            <person name="Maier J."/>
            <person name="Overmann J."/>
            <person name="Mueller R."/>
        </authorList>
    </citation>
    <scope>NUCLEOTIDE SEQUENCE [LARGE SCALE GENOMIC DNA]</scope>
    <source>
        <strain evidence="3 4">Cm c5</strain>
    </source>
</reference>
<dbReference type="STRING" id="52.CMC5_054620"/>
<protein>
    <recommendedName>
        <fullName evidence="5">VWA domain-containing protein</fullName>
    </recommendedName>
</protein>
<evidence type="ECO:0008006" key="5">
    <source>
        <dbReference type="Google" id="ProtNLM"/>
    </source>
</evidence>
<sequence length="598" mass="63109">MGFRFMKSGIRCAVGIGALAMSACLPGSGGGSGTGGAGGAGGAGAGGDGGGGPVGPLPKADKVDLLVMIDNSASMTDKQQVLALALADMVESLTNPLCIDASGVLPSSRPANAAAPCPTGTSRWFVPVNDIHLGIISSSIGGFGGDGCSKALSNSNNDRGHLLARSTATQTSNDIPTYQNKGFLFWDPTAQGTPPGEVDRATLVSTFQQMVVGVGQEGCGFEASLESWYRFLADPEPYQTLSVINRVATPEGIDAALLQQRVDFLRPDSMLAILMLTDENDCSIREGGQYYMAATYSNNYRLPRARAVCATNPADACCTSCAATVPECPVDPTCYPGGDPTREPLPLSVDDDRPNLRCFDQKRRYGIDFLYPTDRYVQALTSSAITNRQGDLVPNPIFSDLNPNDANAIVRDPGLVILSGIVGVPWQELARDPADLTQGFKNPQELTASGTWSAIVGDPQNHVAPSSPYMKESIVPRAGITQGNPINGNEWATNNDDLQFACIFTLPEPVLCPPGAQGCDCNKSENIPLCERDPITNELTQTKAKAYPGLRQLSVIQQMGEQGVAGSICPAQLDNPTADDFGYRPAVQALVERMAPRL</sequence>